<comment type="caution">
    <text evidence="2">The sequence shown here is derived from an EMBL/GenBank/DDBJ whole genome shotgun (WGS) entry which is preliminary data.</text>
</comment>
<evidence type="ECO:0000313" key="3">
    <source>
        <dbReference type="Proteomes" id="UP000196531"/>
    </source>
</evidence>
<dbReference type="Gene3D" id="2.180.10.10">
    <property type="entry name" value="RHS repeat-associated core"/>
    <property type="match status" value="2"/>
</dbReference>
<proteinExistence type="predicted"/>
<gene>
    <name evidence="2" type="ORF">A9Q84_21660</name>
</gene>
<dbReference type="EMBL" id="MAAO01000016">
    <property type="protein sequence ID" value="OUR93112.1"/>
    <property type="molecule type" value="Genomic_DNA"/>
</dbReference>
<feature type="domain" description="DUF6531" evidence="1">
    <location>
        <begin position="21"/>
        <end position="87"/>
    </location>
</feature>
<organism evidence="2 3">
    <name type="scientific">Halobacteriovorax marinus</name>
    <dbReference type="NCBI Taxonomy" id="97084"/>
    <lineage>
        <taxon>Bacteria</taxon>
        <taxon>Pseudomonadati</taxon>
        <taxon>Bdellovibrionota</taxon>
        <taxon>Bacteriovoracia</taxon>
        <taxon>Bacteriovoracales</taxon>
        <taxon>Halobacteriovoraceae</taxon>
        <taxon>Halobacteriovorax</taxon>
    </lineage>
</organism>
<protein>
    <recommendedName>
        <fullName evidence="1">DUF6531 domain-containing protein</fullName>
    </recommendedName>
</protein>
<reference evidence="3" key="1">
    <citation type="journal article" date="2017" name="Proc. Natl. Acad. Sci. U.S.A.">
        <title>Simulation of Deepwater Horizon oil plume reveals substrate specialization within a complex community of hydrocarbon-degraders.</title>
        <authorList>
            <person name="Hu P."/>
            <person name="Dubinsky E.A."/>
            <person name="Probst A.J."/>
            <person name="Wang J."/>
            <person name="Sieber C.M.K."/>
            <person name="Tom L.M."/>
            <person name="Gardinali P."/>
            <person name="Banfield J.F."/>
            <person name="Atlas R.M."/>
            <person name="Andersen G.L."/>
        </authorList>
    </citation>
    <scope>NUCLEOTIDE SEQUENCE [LARGE SCALE GENOMIC DNA]</scope>
</reference>
<evidence type="ECO:0000313" key="2">
    <source>
        <dbReference type="EMBL" id="OUR93112.1"/>
    </source>
</evidence>
<evidence type="ECO:0000259" key="1">
    <source>
        <dbReference type="Pfam" id="PF20148"/>
    </source>
</evidence>
<dbReference type="InterPro" id="IPR045351">
    <property type="entry name" value="DUF6531"/>
</dbReference>
<dbReference type="Proteomes" id="UP000196531">
    <property type="component" value="Unassembled WGS sequence"/>
</dbReference>
<dbReference type="Pfam" id="PF20148">
    <property type="entry name" value="DUF6531"/>
    <property type="match status" value="1"/>
</dbReference>
<dbReference type="PANTHER" id="PTHR32305">
    <property type="match status" value="1"/>
</dbReference>
<dbReference type="AlphaFoldDB" id="A0A1Y5F5S9"/>
<dbReference type="PANTHER" id="PTHR32305:SF15">
    <property type="entry name" value="PROTEIN RHSA-RELATED"/>
    <property type="match status" value="1"/>
</dbReference>
<accession>A0A1Y5F5S9</accession>
<name>A0A1Y5F5S9_9BACT</name>
<sequence length="542" mass="61295">MKLVKLLLLLFLIPSTVFGGVNLKNGNFYISYTDIIVPGGGHDLEIVRTYNSKSTEKGWFGFGWGSDYETFLTVSADGSVVVHENGSGALTRFIPKEAVNPVQAAQRIIDSMRKRTSVTEQVAKTLKIKLTNDAELRQAYARKFNVKAQIANGTVLYSNTRGLQQVHKIKKGFKRVYNDGKIQFFNKSGFLSKIKDKHGYTISFNYKNGKLAKIKDSQAKQLFFDWFQNGRIKSISSTANKKTSYKFEGDDLGESKDVAGNVFKYSYDANHNMKSISYSDGSKMEVAYTPKTQFVQSVKSRSADLTSYKYDSNPKNPDFHYWTIVTKKSPSGKSVSNRYEYEIKARPDGSQYTYRILTKISGLKTETIYSECCSLPLKITRGKHVTSFEYNKKGLLTKKTSTKGDYIELSYHKKFNKITKVVNKKGWTSFKYDNKSGNLAKAENSVGKSVLLIYDRKGRITKMHDYDKHTKKKRSLSFVYNAQGKPVEIKMDKVGKINVQYDNYGEIKKVESKAGHKMALQVTQAFQSLLAIVKPAGVNLNL</sequence>
<dbReference type="InterPro" id="IPR050708">
    <property type="entry name" value="T6SS_VgrG/RHS"/>
</dbReference>